<comment type="subcellular location">
    <subcellularLocation>
        <location evidence="1">Cell inner membrane</location>
        <topology evidence="1">Single-pass type II membrane protein</topology>
        <orientation evidence="1">Periplasmic side</orientation>
    </subcellularLocation>
</comment>
<dbReference type="PROSITE" id="PS50198">
    <property type="entry name" value="PPIC_PPIASE_2"/>
    <property type="match status" value="1"/>
</dbReference>
<comment type="similarity">
    <text evidence="8">Belongs to the PpiD chaperone family.</text>
</comment>
<evidence type="ECO:0000313" key="14">
    <source>
        <dbReference type="EMBL" id="RUO78247.1"/>
    </source>
</evidence>
<evidence type="ECO:0000313" key="15">
    <source>
        <dbReference type="Proteomes" id="UP000288279"/>
    </source>
</evidence>
<gene>
    <name evidence="14" type="ORF">CWI83_04210</name>
</gene>
<dbReference type="InterPro" id="IPR046357">
    <property type="entry name" value="PPIase_dom_sf"/>
</dbReference>
<dbReference type="SUPFAM" id="SSF54534">
    <property type="entry name" value="FKBP-like"/>
    <property type="match status" value="1"/>
</dbReference>
<evidence type="ECO:0000256" key="1">
    <source>
        <dbReference type="ARBA" id="ARBA00004382"/>
    </source>
</evidence>
<dbReference type="RefSeq" id="WP_126826192.1">
    <property type="nucleotide sequence ID" value="NZ_PIQG01000002.1"/>
</dbReference>
<evidence type="ECO:0000256" key="5">
    <source>
        <dbReference type="ARBA" id="ARBA00022989"/>
    </source>
</evidence>
<keyword evidence="6 12" id="KW-0472">Membrane</keyword>
<dbReference type="InterPro" id="IPR027304">
    <property type="entry name" value="Trigger_fact/SurA_dom_sf"/>
</dbReference>
<dbReference type="Gene3D" id="3.10.50.40">
    <property type="match status" value="1"/>
</dbReference>
<dbReference type="PANTHER" id="PTHR47529">
    <property type="entry name" value="PEPTIDYL-PROLYL CIS-TRANS ISOMERASE D"/>
    <property type="match status" value="1"/>
</dbReference>
<proteinExistence type="inferred from homology"/>
<evidence type="ECO:0000256" key="2">
    <source>
        <dbReference type="ARBA" id="ARBA00022475"/>
    </source>
</evidence>
<evidence type="ECO:0000256" key="8">
    <source>
        <dbReference type="ARBA" id="ARBA00038408"/>
    </source>
</evidence>
<evidence type="ECO:0000256" key="6">
    <source>
        <dbReference type="ARBA" id="ARBA00023136"/>
    </source>
</evidence>
<evidence type="ECO:0000256" key="12">
    <source>
        <dbReference type="SAM" id="Phobius"/>
    </source>
</evidence>
<organism evidence="14 15">
    <name type="scientific">Pseudidiomarina taiwanensis</name>
    <dbReference type="NCBI Taxonomy" id="337250"/>
    <lineage>
        <taxon>Bacteria</taxon>
        <taxon>Pseudomonadati</taxon>
        <taxon>Pseudomonadota</taxon>
        <taxon>Gammaproteobacteria</taxon>
        <taxon>Alteromonadales</taxon>
        <taxon>Idiomarinaceae</taxon>
        <taxon>Pseudidiomarina</taxon>
    </lineage>
</organism>
<dbReference type="EMBL" id="PIQG01000002">
    <property type="protein sequence ID" value="RUO78247.1"/>
    <property type="molecule type" value="Genomic_DNA"/>
</dbReference>
<keyword evidence="7" id="KW-0143">Chaperone</keyword>
<evidence type="ECO:0000256" key="3">
    <source>
        <dbReference type="ARBA" id="ARBA00022519"/>
    </source>
</evidence>
<dbReference type="SUPFAM" id="SSF109998">
    <property type="entry name" value="Triger factor/SurA peptide-binding domain-like"/>
    <property type="match status" value="1"/>
</dbReference>
<keyword evidence="2" id="KW-1003">Cell membrane</keyword>
<dbReference type="Pfam" id="PF00639">
    <property type="entry name" value="Rotamase"/>
    <property type="match status" value="1"/>
</dbReference>
<feature type="domain" description="PpiC" evidence="13">
    <location>
        <begin position="268"/>
        <end position="362"/>
    </location>
</feature>
<dbReference type="Gene3D" id="1.10.4030.10">
    <property type="entry name" value="Porin chaperone SurA, peptide-binding domain"/>
    <property type="match status" value="1"/>
</dbReference>
<keyword evidence="11" id="KW-0697">Rotamase</keyword>
<comment type="caution">
    <text evidence="14">The sequence shown here is derived from an EMBL/GenBank/DDBJ whole genome shotgun (WGS) entry which is preliminary data.</text>
</comment>
<evidence type="ECO:0000256" key="4">
    <source>
        <dbReference type="ARBA" id="ARBA00022692"/>
    </source>
</evidence>
<evidence type="ECO:0000256" key="11">
    <source>
        <dbReference type="PROSITE-ProRule" id="PRU00278"/>
    </source>
</evidence>
<keyword evidence="3" id="KW-0997">Cell inner membrane</keyword>
<evidence type="ECO:0000256" key="7">
    <source>
        <dbReference type="ARBA" id="ARBA00023186"/>
    </source>
</evidence>
<feature type="transmembrane region" description="Helical" evidence="12">
    <location>
        <begin position="12"/>
        <end position="34"/>
    </location>
</feature>
<dbReference type="GO" id="GO:0003755">
    <property type="term" value="F:peptidyl-prolyl cis-trans isomerase activity"/>
    <property type="evidence" value="ECO:0007669"/>
    <property type="project" value="UniProtKB-KW"/>
</dbReference>
<name>A0A432ZJQ4_9GAMM</name>
<dbReference type="AlphaFoldDB" id="A0A432ZJQ4"/>
<dbReference type="Pfam" id="PF13624">
    <property type="entry name" value="SurA_N_3"/>
    <property type="match status" value="1"/>
</dbReference>
<sequence>MLDSIRERSQSFVVKAILVFLALTFALFGIGSYVTNQPEPAVALVNGEEVSRVQFDRAVENERLRQEQQFGDFYATLAADPSFNQRLRQQVLDSLVNQKLLEQFARDSGIRMSNEQVKQAIRDYPAFQVAGQFDNDTYRLVLAQNGLSVDQFAENLRADLARSTALEGILESEFVLANEVEQIQALLNQTRSGGYVTFKLDDYKGQVELTEEEINSWYLANQNRFVVPEQVKAEFVEIDAGALAEAVEVDEARIREWYDNNRGNYETASQSRFSHILFEGDDAEARARDVQQQLAAGADFATLAAQYSDDTFSAEQGGDLDFIEQGTMDPDFEEAAFALTEIGQVSDIVETTFGFHLIQLTDRIAGEVTPFEEVRDSIMSDMIDREVKQQYYELQQQVAEQAFEIPDTFAPIAEDTDLVVRSADWFSRNSAPTALNHPAVLAQVFDQDFIAEGLNSDLIEVSDTQSIVVRVTDYQAETVKPLAEVQAQVEQALLQEKAQQLAEQAAADAASAVLAGETVELTEITAATRQNADYPAAVLRTLFDLNAPMSDLSTTEVTNLGNGDVALVVLSEVAAGTADESVTPQLREQLSGSQSQQVYAALLASLRAQADIELQLGREAE</sequence>
<dbReference type="OrthoDB" id="9812372at2"/>
<dbReference type="PANTHER" id="PTHR47529:SF1">
    <property type="entry name" value="PERIPLASMIC CHAPERONE PPID"/>
    <property type="match status" value="1"/>
</dbReference>
<dbReference type="GO" id="GO:0005886">
    <property type="term" value="C:plasma membrane"/>
    <property type="evidence" value="ECO:0007669"/>
    <property type="project" value="UniProtKB-SubCell"/>
</dbReference>
<accession>A0A432ZJQ4</accession>
<evidence type="ECO:0000259" key="13">
    <source>
        <dbReference type="PROSITE" id="PS50198"/>
    </source>
</evidence>
<protein>
    <recommendedName>
        <fullName evidence="9">Periplasmic chaperone PpiD</fullName>
    </recommendedName>
    <alternativeName>
        <fullName evidence="10">Periplasmic folding chaperone</fullName>
    </alternativeName>
</protein>
<keyword evidence="4 12" id="KW-0812">Transmembrane</keyword>
<evidence type="ECO:0000256" key="9">
    <source>
        <dbReference type="ARBA" id="ARBA00040743"/>
    </source>
</evidence>
<dbReference type="InterPro" id="IPR052029">
    <property type="entry name" value="PpiD_chaperone"/>
</dbReference>
<keyword evidence="11 14" id="KW-0413">Isomerase</keyword>
<dbReference type="InterPro" id="IPR000297">
    <property type="entry name" value="PPIase_PpiC"/>
</dbReference>
<keyword evidence="5 12" id="KW-1133">Transmembrane helix</keyword>
<dbReference type="Proteomes" id="UP000288279">
    <property type="component" value="Unassembled WGS sequence"/>
</dbReference>
<keyword evidence="15" id="KW-1185">Reference proteome</keyword>
<evidence type="ECO:0000256" key="10">
    <source>
        <dbReference type="ARBA" id="ARBA00042775"/>
    </source>
</evidence>
<reference evidence="14 15" key="1">
    <citation type="journal article" date="2011" name="Front. Microbiol.">
        <title>Genomic signatures of strain selection and enhancement in Bacillus atrophaeus var. globigii, a historical biowarfare simulant.</title>
        <authorList>
            <person name="Gibbons H.S."/>
            <person name="Broomall S.M."/>
            <person name="McNew L.A."/>
            <person name="Daligault H."/>
            <person name="Chapman C."/>
            <person name="Bruce D."/>
            <person name="Karavis M."/>
            <person name="Krepps M."/>
            <person name="McGregor P.A."/>
            <person name="Hong C."/>
            <person name="Park K.H."/>
            <person name="Akmal A."/>
            <person name="Feldman A."/>
            <person name="Lin J.S."/>
            <person name="Chang W.E."/>
            <person name="Higgs B.W."/>
            <person name="Demirev P."/>
            <person name="Lindquist J."/>
            <person name="Liem A."/>
            <person name="Fochler E."/>
            <person name="Read T.D."/>
            <person name="Tapia R."/>
            <person name="Johnson S."/>
            <person name="Bishop-Lilly K.A."/>
            <person name="Detter C."/>
            <person name="Han C."/>
            <person name="Sozhamannan S."/>
            <person name="Rosenzweig C.N."/>
            <person name="Skowronski E.W."/>
        </authorList>
    </citation>
    <scope>NUCLEOTIDE SEQUENCE [LARGE SCALE GENOMIC DNA]</scope>
    <source>
        <strain evidence="14 15">PIT1</strain>
    </source>
</reference>